<evidence type="ECO:0000259" key="2">
    <source>
        <dbReference type="Pfam" id="PF21787"/>
    </source>
</evidence>
<dbReference type="Pfam" id="PF21787">
    <property type="entry name" value="TNP-like_RNaseH_N"/>
    <property type="match status" value="1"/>
</dbReference>
<name>A0A8K0KLI1_LADFU</name>
<organism evidence="4 5">
    <name type="scientific">Ladona fulva</name>
    <name type="common">Scarce chaser dragonfly</name>
    <name type="synonym">Libellula fulva</name>
    <dbReference type="NCBI Taxonomy" id="123851"/>
    <lineage>
        <taxon>Eukaryota</taxon>
        <taxon>Metazoa</taxon>
        <taxon>Ecdysozoa</taxon>
        <taxon>Arthropoda</taxon>
        <taxon>Hexapoda</taxon>
        <taxon>Insecta</taxon>
        <taxon>Pterygota</taxon>
        <taxon>Palaeoptera</taxon>
        <taxon>Odonata</taxon>
        <taxon>Epiprocta</taxon>
        <taxon>Anisoptera</taxon>
        <taxon>Libelluloidea</taxon>
        <taxon>Libellulidae</taxon>
        <taxon>Ladona</taxon>
    </lineage>
</organism>
<feature type="region of interest" description="Disordered" evidence="1">
    <location>
        <begin position="72"/>
        <end position="98"/>
    </location>
</feature>
<evidence type="ECO:0000256" key="1">
    <source>
        <dbReference type="SAM" id="MobiDB-lite"/>
    </source>
</evidence>
<protein>
    <recommendedName>
        <fullName evidence="6">Transposase</fullName>
    </recommendedName>
</protein>
<evidence type="ECO:0000313" key="5">
    <source>
        <dbReference type="Proteomes" id="UP000792457"/>
    </source>
</evidence>
<evidence type="ECO:0008006" key="6">
    <source>
        <dbReference type="Google" id="ProtNLM"/>
    </source>
</evidence>
<accession>A0A8K0KLI1</accession>
<reference evidence="4" key="2">
    <citation type="submission" date="2017-10" db="EMBL/GenBank/DDBJ databases">
        <title>Ladona fulva Genome sequencing and assembly.</title>
        <authorList>
            <person name="Murali S."/>
            <person name="Richards S."/>
            <person name="Bandaranaike D."/>
            <person name="Bellair M."/>
            <person name="Blankenburg K."/>
            <person name="Chao H."/>
            <person name="Dinh H."/>
            <person name="Doddapaneni H."/>
            <person name="Dugan-Rocha S."/>
            <person name="Elkadiri S."/>
            <person name="Gnanaolivu R."/>
            <person name="Hernandez B."/>
            <person name="Skinner E."/>
            <person name="Javaid M."/>
            <person name="Lee S."/>
            <person name="Li M."/>
            <person name="Ming W."/>
            <person name="Munidasa M."/>
            <person name="Muniz J."/>
            <person name="Nguyen L."/>
            <person name="Hughes D."/>
            <person name="Osuji N."/>
            <person name="Pu L.-L."/>
            <person name="Puazo M."/>
            <person name="Qu C."/>
            <person name="Quiroz J."/>
            <person name="Raj R."/>
            <person name="Weissenberger G."/>
            <person name="Xin Y."/>
            <person name="Zou X."/>
            <person name="Han Y."/>
            <person name="Worley K."/>
            <person name="Muzny D."/>
            <person name="Gibbs R."/>
        </authorList>
    </citation>
    <scope>NUCLEOTIDE SEQUENCE</scope>
    <source>
        <strain evidence="4">Sampled in the wild</strain>
    </source>
</reference>
<feature type="domain" description="Transposable element P transposase-like GTP-binding insertion" evidence="3">
    <location>
        <begin position="380"/>
        <end position="487"/>
    </location>
</feature>
<reference evidence="4" key="1">
    <citation type="submission" date="2013-04" db="EMBL/GenBank/DDBJ databases">
        <authorList>
            <person name="Qu J."/>
            <person name="Murali S.C."/>
            <person name="Bandaranaike D."/>
            <person name="Bellair M."/>
            <person name="Blankenburg K."/>
            <person name="Chao H."/>
            <person name="Dinh H."/>
            <person name="Doddapaneni H."/>
            <person name="Downs B."/>
            <person name="Dugan-Rocha S."/>
            <person name="Elkadiri S."/>
            <person name="Gnanaolivu R.D."/>
            <person name="Hernandez B."/>
            <person name="Javaid M."/>
            <person name="Jayaseelan J.C."/>
            <person name="Lee S."/>
            <person name="Li M."/>
            <person name="Ming W."/>
            <person name="Munidasa M."/>
            <person name="Muniz J."/>
            <person name="Nguyen L."/>
            <person name="Ongeri F."/>
            <person name="Osuji N."/>
            <person name="Pu L.-L."/>
            <person name="Puazo M."/>
            <person name="Qu C."/>
            <person name="Quiroz J."/>
            <person name="Raj R."/>
            <person name="Weissenberger G."/>
            <person name="Xin Y."/>
            <person name="Zou X."/>
            <person name="Han Y."/>
            <person name="Richards S."/>
            <person name="Worley K."/>
            <person name="Muzny D."/>
            <person name="Gibbs R."/>
        </authorList>
    </citation>
    <scope>NUCLEOTIDE SEQUENCE</scope>
    <source>
        <strain evidence="4">Sampled in the wild</strain>
    </source>
</reference>
<gene>
    <name evidence="4" type="ORF">J437_LFUL016838</name>
</gene>
<evidence type="ECO:0000313" key="4">
    <source>
        <dbReference type="EMBL" id="KAG8237025.1"/>
    </source>
</evidence>
<sequence>MIPLPDILAPPGGIPTVDLCGHTPLIVNLHQETRTWYHDIFWHSDSLASRFQFSPELWNQVQLSLKTMITPKRKLSESEAPPPYKSPRSSLEEETTETSEVEEMATGVEEGLLALAYQPSTSRAAQINQRADADNIAHSLFDLLQESKFKDADVTAIRAEFEYDGFNPITIMTIMNERGGTDKANASSGICQLDSLHTFPEIIGYDCKHQDIKYAPLSIKEFPFLPGINQELFKNLASFVEKMPERDRVCTLMFDEMAIEPDLVYPPHVDLIVGYEDHGNQKRRSMVVKVAMVFMVRGVWASWKQSLVYYLSAGGTSSSNLKWMIEEVLSLNGVGLNVIATVCDMGSNNVKALKLLGTTYTNPWLDYGGQTVVTIFDPPHLLKCFRNLLLKYDIEVPVALGGQEVSLKASWKQLKQLYEDDGKNPFGRMFHLTEKHLNPKGFAKMRVILAAQVFSRLVGLGLSGTDGLGTSEVCLSLNDLFDSLNGDAGCKVEDKRTRRGQMSDSREVCIQGFSDSQGQWKTTYNFRPVLDYFRKPRFSLRQRRSYT</sequence>
<evidence type="ECO:0000259" key="3">
    <source>
        <dbReference type="Pfam" id="PF21788"/>
    </source>
</evidence>
<dbReference type="InterPro" id="IPR048365">
    <property type="entry name" value="TNP-like_RNaseH_N"/>
</dbReference>
<dbReference type="InterPro" id="IPR048366">
    <property type="entry name" value="TNP-like_GBD"/>
</dbReference>
<dbReference type="Proteomes" id="UP000792457">
    <property type="component" value="Unassembled WGS sequence"/>
</dbReference>
<dbReference type="Pfam" id="PF21788">
    <property type="entry name" value="TNP-like_GBD"/>
    <property type="match status" value="1"/>
</dbReference>
<proteinExistence type="predicted"/>
<dbReference type="AlphaFoldDB" id="A0A8K0KLI1"/>
<keyword evidence="5" id="KW-1185">Reference proteome</keyword>
<feature type="domain" description="Transposable element P transposase-like RNase H" evidence="2">
    <location>
        <begin position="226"/>
        <end position="357"/>
    </location>
</feature>
<dbReference type="EMBL" id="KZ309115">
    <property type="protein sequence ID" value="KAG8237025.1"/>
    <property type="molecule type" value="Genomic_DNA"/>
</dbReference>
<comment type="caution">
    <text evidence="4">The sequence shown here is derived from an EMBL/GenBank/DDBJ whole genome shotgun (WGS) entry which is preliminary data.</text>
</comment>
<dbReference type="OrthoDB" id="8192384at2759"/>